<feature type="signal peptide" evidence="5">
    <location>
        <begin position="1"/>
        <end position="25"/>
    </location>
</feature>
<dbReference type="InterPro" id="IPR006127">
    <property type="entry name" value="ZnuA-like"/>
</dbReference>
<keyword evidence="3" id="KW-0479">Metal-binding</keyword>
<organism evidence="6 7">
    <name type="scientific">Nakamurella alba</name>
    <dbReference type="NCBI Taxonomy" id="2665158"/>
    <lineage>
        <taxon>Bacteria</taxon>
        <taxon>Bacillati</taxon>
        <taxon>Actinomycetota</taxon>
        <taxon>Actinomycetes</taxon>
        <taxon>Nakamurellales</taxon>
        <taxon>Nakamurellaceae</taxon>
        <taxon>Nakamurella</taxon>
    </lineage>
</organism>
<feature type="chain" id="PRO_5039357819" evidence="5">
    <location>
        <begin position="26"/>
        <end position="316"/>
    </location>
</feature>
<dbReference type="PROSITE" id="PS51257">
    <property type="entry name" value="PROKAR_LIPOPROTEIN"/>
    <property type="match status" value="1"/>
</dbReference>
<accession>A0A7K1FR87</accession>
<dbReference type="Pfam" id="PF01297">
    <property type="entry name" value="ZnuA"/>
    <property type="match status" value="1"/>
</dbReference>
<comment type="subcellular location">
    <subcellularLocation>
        <location evidence="1">Cell envelope</location>
    </subcellularLocation>
</comment>
<dbReference type="AlphaFoldDB" id="A0A7K1FR87"/>
<dbReference type="RefSeq" id="WP_322098298.1">
    <property type="nucleotide sequence ID" value="NZ_WLYK01000011.1"/>
</dbReference>
<evidence type="ECO:0000256" key="4">
    <source>
        <dbReference type="ARBA" id="ARBA00022729"/>
    </source>
</evidence>
<evidence type="ECO:0000256" key="3">
    <source>
        <dbReference type="ARBA" id="ARBA00022723"/>
    </source>
</evidence>
<evidence type="ECO:0000256" key="1">
    <source>
        <dbReference type="ARBA" id="ARBA00004196"/>
    </source>
</evidence>
<dbReference type="InterPro" id="IPR006311">
    <property type="entry name" value="TAT_signal"/>
</dbReference>
<name>A0A7K1FR87_9ACTN</name>
<keyword evidence="7" id="KW-1185">Reference proteome</keyword>
<evidence type="ECO:0000256" key="5">
    <source>
        <dbReference type="SAM" id="SignalP"/>
    </source>
</evidence>
<dbReference type="PROSITE" id="PS51318">
    <property type="entry name" value="TAT"/>
    <property type="match status" value="1"/>
</dbReference>
<evidence type="ECO:0000256" key="2">
    <source>
        <dbReference type="ARBA" id="ARBA00022448"/>
    </source>
</evidence>
<proteinExistence type="predicted"/>
<sequence>MHAPSRRSALTALTAATLLALTACGSSDSGGTTSAAGSGTGGATGTTIAVVASTNVWGDIAAQIGGDHVEVSSVISDPSADPHSYEASAQTQLQVSKAAIVIENGGGYDDFMTNLLAAAGSDAEVINAVEVSGRTAPAGGELNEHVWYDVPSVQKVSAALVTALSAADPSAAADFAANAKTLDEGLTGLLAQEASIKAEHEGVGAAVTEPVPVYLLEASGLVNRTPEEFSEAVEEGTDAPARVLQETLALFTDKTVAVLANNSQTSDSQTEEVAAAAQAAGIPVVPFTETLPEGQTYVSWMTANLDALSTALEGSS</sequence>
<dbReference type="GO" id="GO:0030313">
    <property type="term" value="C:cell envelope"/>
    <property type="evidence" value="ECO:0007669"/>
    <property type="project" value="UniProtKB-SubCell"/>
</dbReference>
<dbReference type="PANTHER" id="PTHR42953:SF1">
    <property type="entry name" value="METAL-BINDING PROTEIN HI_0362-RELATED"/>
    <property type="match status" value="1"/>
</dbReference>
<gene>
    <name evidence="6" type="ORF">GIS00_22215</name>
</gene>
<dbReference type="SUPFAM" id="SSF53807">
    <property type="entry name" value="Helical backbone' metal receptor"/>
    <property type="match status" value="1"/>
</dbReference>
<dbReference type="Proteomes" id="UP000460221">
    <property type="component" value="Unassembled WGS sequence"/>
</dbReference>
<dbReference type="EMBL" id="WLYK01000011">
    <property type="protein sequence ID" value="MTD16655.1"/>
    <property type="molecule type" value="Genomic_DNA"/>
</dbReference>
<evidence type="ECO:0000313" key="7">
    <source>
        <dbReference type="Proteomes" id="UP000460221"/>
    </source>
</evidence>
<comment type="caution">
    <text evidence="6">The sequence shown here is derived from an EMBL/GenBank/DDBJ whole genome shotgun (WGS) entry which is preliminary data.</text>
</comment>
<reference evidence="6 7" key="1">
    <citation type="submission" date="2019-11" db="EMBL/GenBank/DDBJ databases">
        <authorList>
            <person name="Jiang L.-Q."/>
        </authorList>
    </citation>
    <scope>NUCLEOTIDE SEQUENCE [LARGE SCALE GENOMIC DNA]</scope>
    <source>
        <strain evidence="6 7">YIM 132087</strain>
    </source>
</reference>
<protein>
    <submittedName>
        <fullName evidence="6">ABC transporter substrate-binding protein</fullName>
    </submittedName>
</protein>
<dbReference type="InterPro" id="IPR050492">
    <property type="entry name" value="Bact_metal-bind_prot9"/>
</dbReference>
<keyword evidence="4 5" id="KW-0732">Signal</keyword>
<dbReference type="Gene3D" id="3.40.50.1980">
    <property type="entry name" value="Nitrogenase molybdenum iron protein domain"/>
    <property type="match status" value="2"/>
</dbReference>
<dbReference type="GO" id="GO:0046872">
    <property type="term" value="F:metal ion binding"/>
    <property type="evidence" value="ECO:0007669"/>
    <property type="project" value="UniProtKB-KW"/>
</dbReference>
<evidence type="ECO:0000313" key="6">
    <source>
        <dbReference type="EMBL" id="MTD16655.1"/>
    </source>
</evidence>
<dbReference type="GO" id="GO:0030001">
    <property type="term" value="P:metal ion transport"/>
    <property type="evidence" value="ECO:0007669"/>
    <property type="project" value="InterPro"/>
</dbReference>
<keyword evidence="2" id="KW-0813">Transport</keyword>
<dbReference type="PANTHER" id="PTHR42953">
    <property type="entry name" value="HIGH-AFFINITY ZINC UPTAKE SYSTEM PROTEIN ZNUA-RELATED"/>
    <property type="match status" value="1"/>
</dbReference>